<evidence type="ECO:0000256" key="12">
    <source>
        <dbReference type="ARBA" id="ARBA00023172"/>
    </source>
</evidence>
<evidence type="ECO:0000256" key="3">
    <source>
        <dbReference type="ARBA" id="ARBA00010258"/>
    </source>
</evidence>
<name>A0A4R0R242_9APHY</name>
<keyword evidence="7 16" id="KW-0479">Metal-binding</keyword>
<dbReference type="Pfam" id="PF07574">
    <property type="entry name" value="SMC_Nse1"/>
    <property type="match status" value="1"/>
</dbReference>
<dbReference type="GO" id="GO:0005634">
    <property type="term" value="C:nucleus"/>
    <property type="evidence" value="ECO:0007669"/>
    <property type="project" value="UniProtKB-SubCell"/>
</dbReference>
<dbReference type="Proteomes" id="UP000292702">
    <property type="component" value="Unassembled WGS sequence"/>
</dbReference>
<keyword evidence="10 16" id="KW-0833">Ubl conjugation pathway</keyword>
<dbReference type="AlphaFoldDB" id="A0A4R0R242"/>
<evidence type="ECO:0000256" key="9">
    <source>
        <dbReference type="ARBA" id="ARBA00022771"/>
    </source>
</evidence>
<dbReference type="FunFam" id="1.10.10.10:FF:000270">
    <property type="entry name" value="Non-structural maintenance of chromosomes element 1 homolog"/>
    <property type="match status" value="1"/>
</dbReference>
<dbReference type="STRING" id="92696.A0A4R0R242"/>
<feature type="compositionally biased region" description="Acidic residues" evidence="17">
    <location>
        <begin position="335"/>
        <end position="351"/>
    </location>
</feature>
<dbReference type="GO" id="GO:0030915">
    <property type="term" value="C:Smc5-Smc6 complex"/>
    <property type="evidence" value="ECO:0007669"/>
    <property type="project" value="UniProtKB-UniRule"/>
</dbReference>
<feature type="region of interest" description="Disordered" evidence="17">
    <location>
        <begin position="236"/>
        <end position="367"/>
    </location>
</feature>
<keyword evidence="12 16" id="KW-0233">DNA recombination</keyword>
<comment type="subcellular location">
    <subcellularLocation>
        <location evidence="2 16">Nucleus</location>
    </subcellularLocation>
</comment>
<proteinExistence type="inferred from homology"/>
<evidence type="ECO:0000256" key="16">
    <source>
        <dbReference type="RuleBase" id="RU368018"/>
    </source>
</evidence>
<comment type="caution">
    <text evidence="19">The sequence shown here is derived from an EMBL/GenBank/DDBJ whole genome shotgun (WGS) entry which is preliminary data.</text>
</comment>
<dbReference type="PROSITE" id="PS50089">
    <property type="entry name" value="ZF_RING_2"/>
    <property type="match status" value="1"/>
</dbReference>
<dbReference type="GO" id="GO:0061630">
    <property type="term" value="F:ubiquitin protein ligase activity"/>
    <property type="evidence" value="ECO:0007669"/>
    <property type="project" value="UniProtKB-EC"/>
</dbReference>
<reference evidence="19 20" key="1">
    <citation type="submission" date="2018-11" db="EMBL/GenBank/DDBJ databases">
        <title>Genome assembly of Steccherinum ochraceum LE-BIN_3174, the white-rot fungus of the Steccherinaceae family (The Residual Polyporoid clade, Polyporales, Basidiomycota).</title>
        <authorList>
            <person name="Fedorova T.V."/>
            <person name="Glazunova O.A."/>
            <person name="Landesman E.O."/>
            <person name="Moiseenko K.V."/>
            <person name="Psurtseva N.V."/>
            <person name="Savinova O.S."/>
            <person name="Shakhova N.V."/>
            <person name="Tyazhelova T.V."/>
            <person name="Vasina D.V."/>
        </authorList>
    </citation>
    <scope>NUCLEOTIDE SEQUENCE [LARGE SCALE GENOMIC DNA]</scope>
    <source>
        <strain evidence="19 20">LE-BIN_3174</strain>
    </source>
</reference>
<keyword evidence="13 16" id="KW-0234">DNA repair</keyword>
<evidence type="ECO:0000256" key="10">
    <source>
        <dbReference type="ARBA" id="ARBA00022786"/>
    </source>
</evidence>
<dbReference type="PANTHER" id="PTHR20973:SF0">
    <property type="entry name" value="NON-STRUCTURAL MAINTENANCE OF CHROMOSOMES ELEMENT 1 HOMOLOG"/>
    <property type="match status" value="1"/>
</dbReference>
<evidence type="ECO:0000256" key="17">
    <source>
        <dbReference type="SAM" id="MobiDB-lite"/>
    </source>
</evidence>
<dbReference type="Gene3D" id="3.90.1150.220">
    <property type="match status" value="1"/>
</dbReference>
<comment type="subunit">
    <text evidence="16">Component of the Smc5-Smc6 complex.</text>
</comment>
<evidence type="ECO:0000259" key="18">
    <source>
        <dbReference type="PROSITE" id="PS50089"/>
    </source>
</evidence>
<dbReference type="Gene3D" id="1.10.10.10">
    <property type="entry name" value="Winged helix-like DNA-binding domain superfamily/Winged helix DNA-binding domain"/>
    <property type="match status" value="1"/>
</dbReference>
<dbReference type="InterPro" id="IPR011513">
    <property type="entry name" value="Nse1"/>
</dbReference>
<dbReference type="EC" id="2.3.2.27" evidence="4 16"/>
<keyword evidence="8 16" id="KW-0227">DNA damage</keyword>
<dbReference type="Pfam" id="PF08746">
    <property type="entry name" value="zf-RING-like"/>
    <property type="match status" value="1"/>
</dbReference>
<evidence type="ECO:0000256" key="7">
    <source>
        <dbReference type="ARBA" id="ARBA00022723"/>
    </source>
</evidence>
<dbReference type="GO" id="GO:0000724">
    <property type="term" value="P:double-strand break repair via homologous recombination"/>
    <property type="evidence" value="ECO:0007669"/>
    <property type="project" value="TreeGrafter"/>
</dbReference>
<sequence length="367" mass="41431">MVSADDVQRLFLQAIFSRRIVTQKLALKLWEKCIDAVNAADETLEINFEDSRDSWDKWVQKINEALNPIDLEFAHMSDQNSGKELYALVNRRGDEIAQMATEYSPNEIAYFKNLIEKIMLAPNESYCISSLAALREASQLKTTMTKSQAEVVLNSLVAKGWLHYSRGGKYTLSTRTLLELGTYLRSAYEDQILDCTVCYEMVTRGTACKTPNCKARLHKHCFTTYRRLNDTCPTCSTKWGNDPTKVGPVGESAFRDGQDKGKRRTRRSSEGSDEEDEEVPMDEDGEPSQSQSLSQSQPSQSQPSQSQPSQSQPSQSQPARSQRKGKRRAVREDSMDVDEEEQQDGDDDAEAEASPAPATQRRRSSRR</sequence>
<organism evidence="19 20">
    <name type="scientific">Steccherinum ochraceum</name>
    <dbReference type="NCBI Taxonomy" id="92696"/>
    <lineage>
        <taxon>Eukaryota</taxon>
        <taxon>Fungi</taxon>
        <taxon>Dikarya</taxon>
        <taxon>Basidiomycota</taxon>
        <taxon>Agaricomycotina</taxon>
        <taxon>Agaricomycetes</taxon>
        <taxon>Polyporales</taxon>
        <taxon>Steccherinaceae</taxon>
        <taxon>Steccherinum</taxon>
    </lineage>
</organism>
<dbReference type="GO" id="GO:0008270">
    <property type="term" value="F:zinc ion binding"/>
    <property type="evidence" value="ECO:0007669"/>
    <property type="project" value="UniProtKB-KW"/>
</dbReference>
<feature type="compositionally biased region" description="Acidic residues" evidence="17">
    <location>
        <begin position="271"/>
        <end position="286"/>
    </location>
</feature>
<keyword evidence="9 15" id="KW-0863">Zinc-finger</keyword>
<comment type="catalytic activity">
    <reaction evidence="1 16">
        <text>S-ubiquitinyl-[E2 ubiquitin-conjugating enzyme]-L-cysteine + [acceptor protein]-L-lysine = [E2 ubiquitin-conjugating enzyme]-L-cysteine + N(6)-ubiquitinyl-[acceptor protein]-L-lysine.</text>
        <dbReference type="EC" id="2.3.2.27"/>
    </reaction>
</comment>
<dbReference type="InterPro" id="IPR001841">
    <property type="entry name" value="Znf_RING"/>
</dbReference>
<dbReference type="EMBL" id="RWJN01000507">
    <property type="protein sequence ID" value="TCD61082.1"/>
    <property type="molecule type" value="Genomic_DNA"/>
</dbReference>
<dbReference type="PANTHER" id="PTHR20973">
    <property type="entry name" value="NON-SMC ELEMENT 1-RELATED"/>
    <property type="match status" value="1"/>
</dbReference>
<comment type="function">
    <text evidence="16">Acts in a DNA repair pathway for removal of UV-induced DNA damage that is distinct from classical nucleotide excision repair and in repair of ionizing radiation damage. Functions in homologous recombination repair of DNA double strand breaks and in recovery of stalled replication forks.</text>
</comment>
<evidence type="ECO:0000256" key="15">
    <source>
        <dbReference type="PROSITE-ProRule" id="PRU00175"/>
    </source>
</evidence>
<dbReference type="SUPFAM" id="SSF57850">
    <property type="entry name" value="RING/U-box"/>
    <property type="match status" value="1"/>
</dbReference>
<evidence type="ECO:0000256" key="6">
    <source>
        <dbReference type="ARBA" id="ARBA00022679"/>
    </source>
</evidence>
<evidence type="ECO:0000313" key="19">
    <source>
        <dbReference type="EMBL" id="TCD61082.1"/>
    </source>
</evidence>
<protein>
    <recommendedName>
        <fullName evidence="5 16">Non-structural maintenance of chromosomes element 1 homolog</fullName>
        <ecNumber evidence="4 16">2.3.2.27</ecNumber>
    </recommendedName>
</protein>
<feature type="domain" description="RING-type" evidence="18">
    <location>
        <begin position="195"/>
        <end position="236"/>
    </location>
</feature>
<evidence type="ECO:0000313" key="20">
    <source>
        <dbReference type="Proteomes" id="UP000292702"/>
    </source>
</evidence>
<dbReference type="InterPro" id="IPR013083">
    <property type="entry name" value="Znf_RING/FYVE/PHD"/>
</dbReference>
<dbReference type="Gene3D" id="3.30.40.10">
    <property type="entry name" value="Zinc/RING finger domain, C3HC4 (zinc finger)"/>
    <property type="match status" value="1"/>
</dbReference>
<evidence type="ECO:0000256" key="1">
    <source>
        <dbReference type="ARBA" id="ARBA00000900"/>
    </source>
</evidence>
<accession>A0A4R0R242</accession>
<evidence type="ECO:0000256" key="2">
    <source>
        <dbReference type="ARBA" id="ARBA00004123"/>
    </source>
</evidence>
<evidence type="ECO:0000256" key="14">
    <source>
        <dbReference type="ARBA" id="ARBA00023242"/>
    </source>
</evidence>
<dbReference type="InterPro" id="IPR014857">
    <property type="entry name" value="Nse1_RING_C4HC3-type"/>
</dbReference>
<evidence type="ECO:0000256" key="4">
    <source>
        <dbReference type="ARBA" id="ARBA00012483"/>
    </source>
</evidence>
<evidence type="ECO:0000256" key="8">
    <source>
        <dbReference type="ARBA" id="ARBA00022763"/>
    </source>
</evidence>
<keyword evidence="6 16" id="KW-0808">Transferase</keyword>
<feature type="compositionally biased region" description="Low complexity" evidence="17">
    <location>
        <begin position="287"/>
        <end position="318"/>
    </location>
</feature>
<keyword evidence="14 16" id="KW-0539">Nucleus</keyword>
<gene>
    <name evidence="19" type="ORF">EIP91_009049</name>
</gene>
<evidence type="ECO:0000256" key="13">
    <source>
        <dbReference type="ARBA" id="ARBA00023204"/>
    </source>
</evidence>
<evidence type="ECO:0000256" key="5">
    <source>
        <dbReference type="ARBA" id="ARBA00019422"/>
    </source>
</evidence>
<comment type="similarity">
    <text evidence="3 16">Belongs to the NSE1 family.</text>
</comment>
<dbReference type="OrthoDB" id="185455at2759"/>
<keyword evidence="20" id="KW-1185">Reference proteome</keyword>
<evidence type="ECO:0000256" key="11">
    <source>
        <dbReference type="ARBA" id="ARBA00022833"/>
    </source>
</evidence>
<keyword evidence="11 16" id="KW-0862">Zinc</keyword>
<dbReference type="InterPro" id="IPR036388">
    <property type="entry name" value="WH-like_DNA-bd_sf"/>
</dbReference>